<dbReference type="InterPro" id="IPR016683">
    <property type="entry name" value="Glyco_trans_28_RedA_prd"/>
</dbReference>
<dbReference type="PIRSF" id="PIRSF017085">
    <property type="entry name" value="Glycosyltransf_RedA_prd"/>
    <property type="match status" value="1"/>
</dbReference>
<dbReference type="InterPro" id="IPR007235">
    <property type="entry name" value="Glyco_trans_28_C"/>
</dbReference>
<evidence type="ECO:0000313" key="2">
    <source>
        <dbReference type="EMBL" id="BAY58318.1"/>
    </source>
</evidence>
<dbReference type="Proteomes" id="UP000217895">
    <property type="component" value="Chromosome"/>
</dbReference>
<dbReference type="PANTHER" id="PTHR21015:SF28">
    <property type="entry name" value="SLL1722 PROTEIN"/>
    <property type="match status" value="1"/>
</dbReference>
<dbReference type="Pfam" id="PF04101">
    <property type="entry name" value="Glyco_tran_28_C"/>
    <property type="match status" value="1"/>
</dbReference>
<evidence type="ECO:0000313" key="3">
    <source>
        <dbReference type="Proteomes" id="UP000217895"/>
    </source>
</evidence>
<dbReference type="Gene3D" id="3.40.50.2000">
    <property type="entry name" value="Glycogen Phosphorylase B"/>
    <property type="match status" value="1"/>
</dbReference>
<gene>
    <name evidence="2" type="ORF">NIES2135_51910</name>
</gene>
<dbReference type="EMBL" id="AP018203">
    <property type="protein sequence ID" value="BAY58318.1"/>
    <property type="molecule type" value="Genomic_DNA"/>
</dbReference>
<sequence length="413" mass="46005">MTSHAWSQFSQRSVPLRIALYSHDTMGLGHKRRNLLIAQTLAQSLPQASILLISGMEEGHSTSLPPNIDYLSLPALHKDGEGQYQPRRLEMPLQALIAMRSQVIQAALKAFAPDLLIVDNVPRGAVRELNPTLEYLRSQGQTRMVLGLRDVLDEPRIVQREWQRASNEEAIARYYDAVWVYGDPAVFDLTQEYRFSRTVANKICYVGYFDQRQRLQYLASPETVINDLGLPGGKLALCLVGGGQDGAALAQHFAQATFPPDTNGVILTGPFMSASDRQLLQTYAATHPRLRIVEYLEEPTQLLQQADSVVSMGGYNTTCELLSFGKRSLIVPRVKPRLEQWIRAKRLQDLGWIDVLHPDHLSPTALTDWLAHQPTTPATSRSPIDLNGLNRLPEFVMAVLTQSALPASAYCAS</sequence>
<dbReference type="AlphaFoldDB" id="A0A1Z4JNU5"/>
<keyword evidence="3" id="KW-1185">Reference proteome</keyword>
<evidence type="ECO:0000259" key="1">
    <source>
        <dbReference type="Pfam" id="PF04101"/>
    </source>
</evidence>
<feature type="domain" description="Glycosyl transferase family 28 C-terminal" evidence="1">
    <location>
        <begin position="248"/>
        <end position="367"/>
    </location>
</feature>
<protein>
    <recommendedName>
        <fullName evidence="1">Glycosyl transferase family 28 C-terminal domain-containing protein</fullName>
    </recommendedName>
</protein>
<dbReference type="SUPFAM" id="SSF53756">
    <property type="entry name" value="UDP-Glycosyltransferase/glycogen phosphorylase"/>
    <property type="match status" value="1"/>
</dbReference>
<reference evidence="2 3" key="1">
    <citation type="submission" date="2017-06" db="EMBL/GenBank/DDBJ databases">
        <title>Genome sequencing of cyanobaciteial culture collection at National Institute for Environmental Studies (NIES).</title>
        <authorList>
            <person name="Hirose Y."/>
            <person name="Shimura Y."/>
            <person name="Fujisawa T."/>
            <person name="Nakamura Y."/>
            <person name="Kawachi M."/>
        </authorList>
    </citation>
    <scope>NUCLEOTIDE SEQUENCE [LARGE SCALE GENOMIC DNA]</scope>
    <source>
        <strain evidence="2 3">NIES-2135</strain>
    </source>
</reference>
<dbReference type="GO" id="GO:0016758">
    <property type="term" value="F:hexosyltransferase activity"/>
    <property type="evidence" value="ECO:0007669"/>
    <property type="project" value="InterPro"/>
</dbReference>
<dbReference type="PANTHER" id="PTHR21015">
    <property type="entry name" value="UDP-N-ACETYLGLUCOSAMINE--N-ACETYLMURAMYL-(PENTAPEPTIDE) PYROPHOSPHORYL-UNDECAPRENOL N-ACETYLGLUCOSAMINE TRANSFERASE 1"/>
    <property type="match status" value="1"/>
</dbReference>
<name>A0A1Z4JNU5_LEPBY</name>
<proteinExistence type="predicted"/>
<accession>A0A1Z4JNU5</accession>
<organism evidence="2 3">
    <name type="scientific">Leptolyngbya boryana NIES-2135</name>
    <dbReference type="NCBI Taxonomy" id="1973484"/>
    <lineage>
        <taxon>Bacteria</taxon>
        <taxon>Bacillati</taxon>
        <taxon>Cyanobacteriota</taxon>
        <taxon>Cyanophyceae</taxon>
        <taxon>Leptolyngbyales</taxon>
        <taxon>Leptolyngbyaceae</taxon>
        <taxon>Leptolyngbya group</taxon>
        <taxon>Leptolyngbya</taxon>
    </lineage>
</organism>